<accession>A0ABQ9NUQ8</accession>
<evidence type="ECO:0000259" key="2">
    <source>
        <dbReference type="PROSITE" id="PS50090"/>
    </source>
</evidence>
<organism evidence="4 5">
    <name type="scientific">Coniosporium apollinis</name>
    <dbReference type="NCBI Taxonomy" id="61459"/>
    <lineage>
        <taxon>Eukaryota</taxon>
        <taxon>Fungi</taxon>
        <taxon>Dikarya</taxon>
        <taxon>Ascomycota</taxon>
        <taxon>Pezizomycotina</taxon>
        <taxon>Dothideomycetes</taxon>
        <taxon>Dothideomycetes incertae sedis</taxon>
        <taxon>Coniosporium</taxon>
    </lineage>
</organism>
<dbReference type="InterPro" id="IPR009057">
    <property type="entry name" value="Homeodomain-like_sf"/>
</dbReference>
<proteinExistence type="predicted"/>
<feature type="region of interest" description="Disordered" evidence="1">
    <location>
        <begin position="180"/>
        <end position="318"/>
    </location>
</feature>
<feature type="compositionally biased region" description="Polar residues" evidence="1">
    <location>
        <begin position="289"/>
        <end position="298"/>
    </location>
</feature>
<sequence length="318" mass="34966">MLMPLPVFSQQIPAEPGQGQTFRPFFTGPPTAAPVLAYGSPIVASPQVSNVNIKRSASQTPLVGESPAKKQSKWNKDDDVIITELRGSGMKWEDISKRFPGRSAMSCRLRYQNYIERRNEWDDEKKNKLARLYERFKKEMWEGIAKEMGVPWRTAEAMHWQLGELQMAERANVPLFQMATSSTNPQASAPPPAIVSHHGLGYPLPQNQPVQPQAQPRPPAGRRNSAASGGRRRADSAKTNALPSTLPAVLETPASQRASTAPTSTSQVGLDDPVSASGPFQPELKQERSSTSPSQQYRPLQPAEATGTDTSEEEGRRQ</sequence>
<name>A0ABQ9NUQ8_9PEZI</name>
<evidence type="ECO:0008006" key="6">
    <source>
        <dbReference type="Google" id="ProtNLM"/>
    </source>
</evidence>
<evidence type="ECO:0000256" key="1">
    <source>
        <dbReference type="SAM" id="MobiDB-lite"/>
    </source>
</evidence>
<dbReference type="PROSITE" id="PS51294">
    <property type="entry name" value="HTH_MYB"/>
    <property type="match status" value="1"/>
</dbReference>
<reference evidence="4" key="1">
    <citation type="submission" date="2022-10" db="EMBL/GenBank/DDBJ databases">
        <title>Culturing micro-colonial fungi from biological soil crusts in the Mojave desert and describing Neophaeococcomyces mojavensis, and introducing the new genera and species Taxawa tesnikishii.</title>
        <authorList>
            <person name="Kurbessoian T."/>
            <person name="Stajich J.E."/>
        </authorList>
    </citation>
    <scope>NUCLEOTIDE SEQUENCE</scope>
    <source>
        <strain evidence="4">TK_1</strain>
    </source>
</reference>
<dbReference type="InterPro" id="IPR053095">
    <property type="entry name" value="Actin-binding/GATA_Znf"/>
</dbReference>
<dbReference type="SUPFAM" id="SSF46689">
    <property type="entry name" value="Homeodomain-like"/>
    <property type="match status" value="1"/>
</dbReference>
<dbReference type="PROSITE" id="PS50090">
    <property type="entry name" value="MYB_LIKE"/>
    <property type="match status" value="1"/>
</dbReference>
<dbReference type="InterPro" id="IPR001005">
    <property type="entry name" value="SANT/Myb"/>
</dbReference>
<dbReference type="Pfam" id="PF00249">
    <property type="entry name" value="Myb_DNA-binding"/>
    <property type="match status" value="1"/>
</dbReference>
<feature type="domain" description="Myb-like" evidence="2">
    <location>
        <begin position="66"/>
        <end position="115"/>
    </location>
</feature>
<feature type="compositionally biased region" description="Polar residues" evidence="1">
    <location>
        <begin position="253"/>
        <end position="268"/>
    </location>
</feature>
<dbReference type="PANTHER" id="PTHR23246">
    <property type="entry name" value="NEW-GLUE PROTEIN"/>
    <property type="match status" value="1"/>
</dbReference>
<dbReference type="CDD" id="cd00167">
    <property type="entry name" value="SANT"/>
    <property type="match status" value="1"/>
</dbReference>
<dbReference type="PANTHER" id="PTHR23246:SF24">
    <property type="entry name" value="MYB DNA-BINDING DOMAIN-CONTAINING PROTEIN"/>
    <property type="match status" value="1"/>
</dbReference>
<evidence type="ECO:0000313" key="5">
    <source>
        <dbReference type="Proteomes" id="UP001172684"/>
    </source>
</evidence>
<dbReference type="SMART" id="SM00717">
    <property type="entry name" value="SANT"/>
    <property type="match status" value="1"/>
</dbReference>
<dbReference type="Proteomes" id="UP001172684">
    <property type="component" value="Unassembled WGS sequence"/>
</dbReference>
<gene>
    <name evidence="4" type="ORF">H2201_003828</name>
</gene>
<evidence type="ECO:0000313" key="4">
    <source>
        <dbReference type="EMBL" id="KAJ9666149.1"/>
    </source>
</evidence>
<keyword evidence="5" id="KW-1185">Reference proteome</keyword>
<dbReference type="InterPro" id="IPR017930">
    <property type="entry name" value="Myb_dom"/>
</dbReference>
<comment type="caution">
    <text evidence="4">The sequence shown here is derived from an EMBL/GenBank/DDBJ whole genome shotgun (WGS) entry which is preliminary data.</text>
</comment>
<feature type="domain" description="HTH myb-type" evidence="3">
    <location>
        <begin position="66"/>
        <end position="119"/>
    </location>
</feature>
<evidence type="ECO:0000259" key="3">
    <source>
        <dbReference type="PROSITE" id="PS51294"/>
    </source>
</evidence>
<dbReference type="EMBL" id="JAPDRL010000022">
    <property type="protein sequence ID" value="KAJ9666149.1"/>
    <property type="molecule type" value="Genomic_DNA"/>
</dbReference>
<feature type="compositionally biased region" description="Low complexity" evidence="1">
    <location>
        <begin position="203"/>
        <end position="214"/>
    </location>
</feature>
<dbReference type="Gene3D" id="1.10.10.60">
    <property type="entry name" value="Homeodomain-like"/>
    <property type="match status" value="1"/>
</dbReference>
<protein>
    <recommendedName>
        <fullName evidence="6">Myb-like domain-containing protein</fullName>
    </recommendedName>
</protein>